<dbReference type="AlphaFoldDB" id="H2ZMH1"/>
<reference evidence="1" key="2">
    <citation type="submission" date="2025-08" db="UniProtKB">
        <authorList>
            <consortium name="Ensembl"/>
        </authorList>
    </citation>
    <scope>IDENTIFICATION</scope>
</reference>
<dbReference type="HOGENOM" id="CLU_1776811_0_0_1"/>
<evidence type="ECO:0000313" key="1">
    <source>
        <dbReference type="Ensembl" id="ENSCSAVP00000018787.1"/>
    </source>
</evidence>
<dbReference type="GeneTree" id="ENSGT00660000096591"/>
<sequence length="146" mass="16713">MDRVYITDECGDVYDRRGITYRGSSGLYWRLTKKLPADSFKMPNQFEWDAVEQLIFASSLGNSTNITDFCIADGRLFVVDELGTVSERAGISEDTPLGKSWINLNKSDFSIHRQKFFVTCSISLWRQQIVVWAMDQRGTATRIIIN</sequence>
<dbReference type="Proteomes" id="UP000007875">
    <property type="component" value="Unassembled WGS sequence"/>
</dbReference>
<reference evidence="1" key="3">
    <citation type="submission" date="2025-09" db="UniProtKB">
        <authorList>
            <consortium name="Ensembl"/>
        </authorList>
    </citation>
    <scope>IDENTIFICATION</scope>
</reference>
<name>H2ZMH1_CIOSA</name>
<evidence type="ECO:0000313" key="2">
    <source>
        <dbReference type="Proteomes" id="UP000007875"/>
    </source>
</evidence>
<dbReference type="OMA" id="FCIVEGR"/>
<keyword evidence="2" id="KW-1185">Reference proteome</keyword>
<dbReference type="Ensembl" id="ENSCSAVT00000018993.1">
    <property type="protein sequence ID" value="ENSCSAVP00000018787.1"/>
    <property type="gene ID" value="ENSCSAVG00000011038.1"/>
</dbReference>
<reference evidence="2" key="1">
    <citation type="submission" date="2003-08" db="EMBL/GenBank/DDBJ databases">
        <authorList>
            <person name="Birren B."/>
            <person name="Nusbaum C."/>
            <person name="Abebe A."/>
            <person name="Abouelleil A."/>
            <person name="Adekoya E."/>
            <person name="Ait-zahra M."/>
            <person name="Allen N."/>
            <person name="Allen T."/>
            <person name="An P."/>
            <person name="Anderson M."/>
            <person name="Anderson S."/>
            <person name="Arachchi H."/>
            <person name="Armbruster J."/>
            <person name="Bachantsang P."/>
            <person name="Baldwin J."/>
            <person name="Barry A."/>
            <person name="Bayul T."/>
            <person name="Blitshsteyn B."/>
            <person name="Bloom T."/>
            <person name="Blye J."/>
            <person name="Boguslavskiy L."/>
            <person name="Borowsky M."/>
            <person name="Boukhgalter B."/>
            <person name="Brunache A."/>
            <person name="Butler J."/>
            <person name="Calixte N."/>
            <person name="Calvo S."/>
            <person name="Camarata J."/>
            <person name="Campo K."/>
            <person name="Chang J."/>
            <person name="Cheshatsang Y."/>
            <person name="Citroen M."/>
            <person name="Collymore A."/>
            <person name="Considine T."/>
            <person name="Cook A."/>
            <person name="Cooke P."/>
            <person name="Corum B."/>
            <person name="Cuomo C."/>
            <person name="David R."/>
            <person name="Dawoe T."/>
            <person name="Degray S."/>
            <person name="Dodge S."/>
            <person name="Dooley K."/>
            <person name="Dorje P."/>
            <person name="Dorjee K."/>
            <person name="Dorris L."/>
            <person name="Duffey N."/>
            <person name="Dupes A."/>
            <person name="Elkins T."/>
            <person name="Engels R."/>
            <person name="Erickson J."/>
            <person name="Farina A."/>
            <person name="Faro S."/>
            <person name="Ferreira P."/>
            <person name="Fischer H."/>
            <person name="Fitzgerald M."/>
            <person name="Foley K."/>
            <person name="Gage D."/>
            <person name="Galagan J."/>
            <person name="Gearin G."/>
            <person name="Gnerre S."/>
            <person name="Gnirke A."/>
            <person name="Goyette A."/>
            <person name="Graham J."/>
            <person name="Grandbois E."/>
            <person name="Gyaltsen K."/>
            <person name="Hafez N."/>
            <person name="Hagopian D."/>
            <person name="Hagos B."/>
            <person name="Hall J."/>
            <person name="Hatcher B."/>
            <person name="Heller A."/>
            <person name="Higgins H."/>
            <person name="Honan T."/>
            <person name="Horn A."/>
            <person name="Houde N."/>
            <person name="Hughes L."/>
            <person name="Hulme W."/>
            <person name="Husby E."/>
            <person name="Iliev I."/>
            <person name="Jaffe D."/>
            <person name="Jones C."/>
            <person name="Kamal M."/>
            <person name="Kamat A."/>
            <person name="Kamvysselis M."/>
            <person name="Karlsson E."/>
            <person name="Kells C."/>
            <person name="Kieu A."/>
            <person name="Kisner P."/>
            <person name="Kodira C."/>
            <person name="Kulbokas E."/>
            <person name="Labutti K."/>
            <person name="Lama D."/>
            <person name="Landers T."/>
            <person name="Leger J."/>
            <person name="Levine S."/>
            <person name="Lewis D."/>
            <person name="Lewis T."/>
            <person name="Lindblad-toh K."/>
            <person name="Liu X."/>
            <person name="Lokyitsang T."/>
            <person name="Lokyitsang Y."/>
            <person name="Lucien O."/>
            <person name="Lui A."/>
            <person name="Ma L.J."/>
            <person name="Mabbitt R."/>
            <person name="Macdonald J."/>
            <person name="Maclean C."/>
            <person name="Major J."/>
            <person name="Manning J."/>
            <person name="Marabella R."/>
            <person name="Maru K."/>
            <person name="Matthews C."/>
            <person name="Mauceli E."/>
            <person name="Mccarthy M."/>
            <person name="Mcdonough S."/>
            <person name="Mcghee T."/>
            <person name="Meldrim J."/>
            <person name="Meneus L."/>
            <person name="Mesirov J."/>
            <person name="Mihalev A."/>
            <person name="Mihova T."/>
            <person name="Mikkelsen T."/>
            <person name="Mlenga V."/>
            <person name="Moru K."/>
            <person name="Mozes J."/>
            <person name="Mulrain L."/>
            <person name="Munson G."/>
            <person name="Naylor J."/>
            <person name="Newes C."/>
            <person name="Nguyen C."/>
            <person name="Nguyen N."/>
            <person name="Nguyen T."/>
            <person name="Nicol R."/>
            <person name="Nielsen C."/>
            <person name="Nizzari M."/>
            <person name="Norbu C."/>
            <person name="Norbu N."/>
            <person name="O'donnell P."/>
            <person name="Okoawo O."/>
            <person name="O'leary S."/>
            <person name="Omotosho B."/>
            <person name="O'neill K."/>
            <person name="Osman S."/>
            <person name="Parker S."/>
            <person name="Perrin D."/>
            <person name="Phunkhang P."/>
            <person name="Piqani B."/>
            <person name="Purcell S."/>
            <person name="Rachupka T."/>
            <person name="Ramasamy U."/>
            <person name="Rameau R."/>
            <person name="Ray V."/>
            <person name="Raymond C."/>
            <person name="Retta R."/>
            <person name="Richardson S."/>
            <person name="Rise C."/>
            <person name="Rodriguez J."/>
            <person name="Rogers J."/>
            <person name="Rogov P."/>
            <person name="Rutman M."/>
            <person name="Schupbach R."/>
            <person name="Seaman C."/>
            <person name="Settipalli S."/>
            <person name="Sharpe T."/>
            <person name="Sheridan J."/>
            <person name="Sherpa N."/>
            <person name="Shi J."/>
            <person name="Smirnov S."/>
            <person name="Smith C."/>
            <person name="Sougnez C."/>
            <person name="Spencer B."/>
            <person name="Stalker J."/>
            <person name="Stange-thomann N."/>
            <person name="Stavropoulos S."/>
            <person name="Stetson K."/>
            <person name="Stone C."/>
            <person name="Stone S."/>
            <person name="Stubbs M."/>
            <person name="Talamas J."/>
            <person name="Tchuinga P."/>
            <person name="Tenzing P."/>
            <person name="Tesfaye S."/>
            <person name="Theodore J."/>
            <person name="Thoulutsang Y."/>
            <person name="Topham K."/>
            <person name="Towey S."/>
            <person name="Tsamla T."/>
            <person name="Tsomo N."/>
            <person name="Vallee D."/>
            <person name="Vassiliev H."/>
            <person name="Venkataraman V."/>
            <person name="Vinson J."/>
            <person name="Vo A."/>
            <person name="Wade C."/>
            <person name="Wang S."/>
            <person name="Wangchuk T."/>
            <person name="Wangdi T."/>
            <person name="Whittaker C."/>
            <person name="Wilkinson J."/>
            <person name="Wu Y."/>
            <person name="Wyman D."/>
            <person name="Yadav S."/>
            <person name="Yang S."/>
            <person name="Yang X."/>
            <person name="Yeager S."/>
            <person name="Yee E."/>
            <person name="Young G."/>
            <person name="Zainoun J."/>
            <person name="Zembeck L."/>
            <person name="Zimmer A."/>
            <person name="Zody M."/>
            <person name="Lander E."/>
        </authorList>
    </citation>
    <scope>NUCLEOTIDE SEQUENCE [LARGE SCALE GENOMIC DNA]</scope>
</reference>
<accession>H2ZMH1</accession>
<protein>
    <submittedName>
        <fullName evidence="1">Uncharacterized protein</fullName>
    </submittedName>
</protein>
<organism evidence="1 2">
    <name type="scientific">Ciona savignyi</name>
    <name type="common">Pacific transparent sea squirt</name>
    <dbReference type="NCBI Taxonomy" id="51511"/>
    <lineage>
        <taxon>Eukaryota</taxon>
        <taxon>Metazoa</taxon>
        <taxon>Chordata</taxon>
        <taxon>Tunicata</taxon>
        <taxon>Ascidiacea</taxon>
        <taxon>Phlebobranchia</taxon>
        <taxon>Cionidae</taxon>
        <taxon>Ciona</taxon>
    </lineage>
</organism>
<proteinExistence type="predicted"/>